<accession>A0A1T5JPC9</accession>
<evidence type="ECO:0000313" key="9">
    <source>
        <dbReference type="EMBL" id="SKC53225.1"/>
    </source>
</evidence>
<evidence type="ECO:0000259" key="8">
    <source>
        <dbReference type="Pfam" id="PF00294"/>
    </source>
</evidence>
<gene>
    <name evidence="9" type="ORF">SAMN06309945_1750</name>
</gene>
<evidence type="ECO:0000256" key="7">
    <source>
        <dbReference type="SAM" id="MobiDB-lite"/>
    </source>
</evidence>
<evidence type="ECO:0000256" key="6">
    <source>
        <dbReference type="PIRNR" id="PIRNR000535"/>
    </source>
</evidence>
<name>A0A1T5JPC9_9MICO</name>
<feature type="region of interest" description="Disordered" evidence="7">
    <location>
        <begin position="224"/>
        <end position="243"/>
    </location>
</feature>
<dbReference type="CDD" id="cd01164">
    <property type="entry name" value="FruK_PfkB_like"/>
    <property type="match status" value="1"/>
</dbReference>
<evidence type="ECO:0000313" key="10">
    <source>
        <dbReference type="Proteomes" id="UP000190857"/>
    </source>
</evidence>
<evidence type="ECO:0000256" key="3">
    <source>
        <dbReference type="ARBA" id="ARBA00022741"/>
    </source>
</evidence>
<dbReference type="InterPro" id="IPR011611">
    <property type="entry name" value="PfkB_dom"/>
</dbReference>
<feature type="domain" description="Carbohydrate kinase PfkB" evidence="8">
    <location>
        <begin position="23"/>
        <end position="216"/>
    </location>
</feature>
<dbReference type="Proteomes" id="UP000190857">
    <property type="component" value="Unassembled WGS sequence"/>
</dbReference>
<dbReference type="AlphaFoldDB" id="A0A1T5JPC9"/>
<dbReference type="InterPro" id="IPR017583">
    <property type="entry name" value="Tagatose/fructose_Pkinase"/>
</dbReference>
<comment type="similarity">
    <text evidence="1">Belongs to the carbohydrate kinase PfkB family.</text>
</comment>
<dbReference type="PANTHER" id="PTHR46566:SF5">
    <property type="entry name" value="1-PHOSPHOFRUCTOKINASE"/>
    <property type="match status" value="1"/>
</dbReference>
<dbReference type="InterPro" id="IPR002173">
    <property type="entry name" value="Carboh/pur_kinase_PfkB_CS"/>
</dbReference>
<dbReference type="GO" id="GO:0005524">
    <property type="term" value="F:ATP binding"/>
    <property type="evidence" value="ECO:0007669"/>
    <property type="project" value="UniProtKB-KW"/>
</dbReference>
<sequence>MIVTLTANPSLDRTVELGAPLARGDVQRALTSHQEPGGKGVNVSRAVRASGLDTVAVLPGDDDDALVVAVRALGIEVENVPVGAPLRSNLTLTEPDGTTTKINEPGPRLSAPARAELVTLVAGHAASARWLVLAGSVPPGAGDDFYVDVLTAVDAAPTRPFVAVDGSGAPFEALVSSGHRIDLIKPNAAELAEVTGEGDEDSFEADPAAAAAAAARLIEASSLAPSRDSHVHTPGFSPDGTPRCDDHGGVRAVLCTLGSRGAVLVTRDGAWFAPAPRITARSTVGAGDSSLAGFLYALTNGASAPDALAQAVAHGAAAASLPGSTVPSPEQTHPGDIVVSPIPRIAAGLQ</sequence>
<dbReference type="PROSITE" id="PS00584">
    <property type="entry name" value="PFKB_KINASES_2"/>
    <property type="match status" value="1"/>
</dbReference>
<dbReference type="STRING" id="123320.SAMN06309945_1750"/>
<keyword evidence="2 6" id="KW-0808">Transferase</keyword>
<dbReference type="RefSeq" id="WP_079727721.1">
    <property type="nucleotide sequence ID" value="NZ_FUZP01000001.1"/>
</dbReference>
<evidence type="ECO:0000256" key="5">
    <source>
        <dbReference type="ARBA" id="ARBA00022840"/>
    </source>
</evidence>
<keyword evidence="10" id="KW-1185">Reference proteome</keyword>
<evidence type="ECO:0000256" key="1">
    <source>
        <dbReference type="ARBA" id="ARBA00010688"/>
    </source>
</evidence>
<dbReference type="NCBIfam" id="TIGR03168">
    <property type="entry name" value="1-PFK"/>
    <property type="match status" value="1"/>
</dbReference>
<dbReference type="EMBL" id="FUZP01000001">
    <property type="protein sequence ID" value="SKC53225.1"/>
    <property type="molecule type" value="Genomic_DNA"/>
</dbReference>
<organism evidence="9 10">
    <name type="scientific">Okibacterium fritillariae</name>
    <dbReference type="NCBI Taxonomy" id="123320"/>
    <lineage>
        <taxon>Bacteria</taxon>
        <taxon>Bacillati</taxon>
        <taxon>Actinomycetota</taxon>
        <taxon>Actinomycetes</taxon>
        <taxon>Micrococcales</taxon>
        <taxon>Microbacteriaceae</taxon>
        <taxon>Okibacterium</taxon>
    </lineage>
</organism>
<dbReference type="InterPro" id="IPR029056">
    <property type="entry name" value="Ribokinase-like"/>
</dbReference>
<dbReference type="PIRSF" id="PIRSF000535">
    <property type="entry name" value="1PFK/6PFK/LacC"/>
    <property type="match status" value="1"/>
</dbReference>
<keyword evidence="3" id="KW-0547">Nucleotide-binding</keyword>
<dbReference type="Gene3D" id="3.40.1190.20">
    <property type="match status" value="1"/>
</dbReference>
<dbReference type="PANTHER" id="PTHR46566">
    <property type="entry name" value="1-PHOSPHOFRUCTOKINASE-RELATED"/>
    <property type="match status" value="1"/>
</dbReference>
<feature type="domain" description="Carbohydrate kinase PfkB" evidence="8">
    <location>
        <begin position="249"/>
        <end position="330"/>
    </location>
</feature>
<evidence type="ECO:0000256" key="2">
    <source>
        <dbReference type="ARBA" id="ARBA00022679"/>
    </source>
</evidence>
<dbReference type="GO" id="GO:0005829">
    <property type="term" value="C:cytosol"/>
    <property type="evidence" value="ECO:0007669"/>
    <property type="project" value="TreeGrafter"/>
</dbReference>
<proteinExistence type="inferred from homology"/>
<keyword evidence="4 9" id="KW-0418">Kinase</keyword>
<protein>
    <submittedName>
        <fullName evidence="9">1-phosphofructokinase</fullName>
    </submittedName>
</protein>
<keyword evidence="5" id="KW-0067">ATP-binding</keyword>
<dbReference type="OrthoDB" id="9801219at2"/>
<dbReference type="GO" id="GO:0008443">
    <property type="term" value="F:phosphofructokinase activity"/>
    <property type="evidence" value="ECO:0007669"/>
    <property type="project" value="TreeGrafter"/>
</dbReference>
<reference evidence="9 10" key="1">
    <citation type="submission" date="2017-02" db="EMBL/GenBank/DDBJ databases">
        <authorList>
            <person name="Peterson S.W."/>
        </authorList>
    </citation>
    <scope>NUCLEOTIDE SEQUENCE [LARGE SCALE GENOMIC DNA]</scope>
    <source>
        <strain evidence="9 10">VKM Ac-2059</strain>
    </source>
</reference>
<dbReference type="SUPFAM" id="SSF53613">
    <property type="entry name" value="Ribokinase-like"/>
    <property type="match status" value="1"/>
</dbReference>
<evidence type="ECO:0000256" key="4">
    <source>
        <dbReference type="ARBA" id="ARBA00022777"/>
    </source>
</evidence>
<dbReference type="Pfam" id="PF00294">
    <property type="entry name" value="PfkB"/>
    <property type="match status" value="2"/>
</dbReference>